<evidence type="ECO:0000313" key="2">
    <source>
        <dbReference type="Proteomes" id="UP001281761"/>
    </source>
</evidence>
<dbReference type="EMBL" id="JARBJD010000027">
    <property type="protein sequence ID" value="KAK2959734.1"/>
    <property type="molecule type" value="Genomic_DNA"/>
</dbReference>
<gene>
    <name evidence="1" type="ORF">BLNAU_5223</name>
</gene>
<organism evidence="1 2">
    <name type="scientific">Blattamonas nauphoetae</name>
    <dbReference type="NCBI Taxonomy" id="2049346"/>
    <lineage>
        <taxon>Eukaryota</taxon>
        <taxon>Metamonada</taxon>
        <taxon>Preaxostyla</taxon>
        <taxon>Oxymonadida</taxon>
        <taxon>Blattamonas</taxon>
    </lineage>
</organism>
<reference evidence="1 2" key="1">
    <citation type="journal article" date="2022" name="bioRxiv">
        <title>Genomics of Preaxostyla Flagellates Illuminates Evolutionary Transitions and the Path Towards Mitochondrial Loss.</title>
        <authorList>
            <person name="Novak L.V.F."/>
            <person name="Treitli S.C."/>
            <person name="Pyrih J."/>
            <person name="Halakuc P."/>
            <person name="Pipaliya S.V."/>
            <person name="Vacek V."/>
            <person name="Brzon O."/>
            <person name="Soukal P."/>
            <person name="Eme L."/>
            <person name="Dacks J.B."/>
            <person name="Karnkowska A."/>
            <person name="Elias M."/>
            <person name="Hampl V."/>
        </authorList>
    </citation>
    <scope>NUCLEOTIDE SEQUENCE [LARGE SCALE GENOMIC DNA]</scope>
    <source>
        <strain evidence="1">NAU3</strain>
        <tissue evidence="1">Gut</tissue>
    </source>
</reference>
<comment type="caution">
    <text evidence="1">The sequence shown here is derived from an EMBL/GenBank/DDBJ whole genome shotgun (WGS) entry which is preliminary data.</text>
</comment>
<sequence length="185" mass="20713">MHTSFVLDADLQIGLGADLQVYTQIRHLLHIFHYTPHFILPTPQYRHHFLFFGPKSVIFAIDCERSSNNRQVGNTVRKATHPIPPCLLLVPSHGTSFHSATSLLSSTYPCLSITLCIPLVMKKEVDRLKQIVIVGDSRKERPTNVSQHHQLSADVAPPFTISNAGHGLDCQFVHVENTDDARFAV</sequence>
<protein>
    <submittedName>
        <fullName evidence="1">Uncharacterized protein</fullName>
    </submittedName>
</protein>
<evidence type="ECO:0000313" key="1">
    <source>
        <dbReference type="EMBL" id="KAK2959734.1"/>
    </source>
</evidence>
<proteinExistence type="predicted"/>
<keyword evidence="2" id="KW-1185">Reference proteome</keyword>
<dbReference type="Proteomes" id="UP001281761">
    <property type="component" value="Unassembled WGS sequence"/>
</dbReference>
<accession>A0ABQ9Y7S3</accession>
<name>A0ABQ9Y7S3_9EUKA</name>